<keyword evidence="2" id="KW-1185">Reference proteome</keyword>
<evidence type="ECO:0000313" key="2">
    <source>
        <dbReference type="Proteomes" id="UP000186594"/>
    </source>
</evidence>
<dbReference type="Proteomes" id="UP000186594">
    <property type="component" value="Unassembled WGS sequence"/>
</dbReference>
<evidence type="ECO:0000313" key="1">
    <source>
        <dbReference type="EMBL" id="OLL27039.1"/>
    </source>
</evidence>
<organism evidence="1 2">
    <name type="scientific">Neolecta irregularis (strain DAH-3)</name>
    <dbReference type="NCBI Taxonomy" id="1198029"/>
    <lineage>
        <taxon>Eukaryota</taxon>
        <taxon>Fungi</taxon>
        <taxon>Dikarya</taxon>
        <taxon>Ascomycota</taxon>
        <taxon>Taphrinomycotina</taxon>
        <taxon>Neolectales</taxon>
        <taxon>Neolectaceae</taxon>
        <taxon>Neolecta</taxon>
    </lineage>
</organism>
<reference evidence="1 2" key="1">
    <citation type="submission" date="2016-04" db="EMBL/GenBank/DDBJ databases">
        <title>Evolutionary innovation and constraint leading to complex multicellularity in the Ascomycota.</title>
        <authorList>
            <person name="Cisse O."/>
            <person name="Nguyen A."/>
            <person name="Hewitt D.A."/>
            <person name="Jedd G."/>
            <person name="Stajich J.E."/>
        </authorList>
    </citation>
    <scope>NUCLEOTIDE SEQUENCE [LARGE SCALE GENOMIC DNA]</scope>
    <source>
        <strain evidence="1 2">DAH-3</strain>
    </source>
</reference>
<dbReference type="AlphaFoldDB" id="A0A1U7LWN9"/>
<proteinExistence type="predicted"/>
<comment type="caution">
    <text evidence="1">The sequence shown here is derived from an EMBL/GenBank/DDBJ whole genome shotgun (WGS) entry which is preliminary data.</text>
</comment>
<protein>
    <submittedName>
        <fullName evidence="1">Uncharacterized protein</fullName>
    </submittedName>
</protein>
<sequence>MTFCYLSRLSAHLDSFYSIELVPFHRSIKVQACSTIEQLAHQIEADFDGSVCVAFLLDYEDDVILRWHETVDEVLPTRGARVKVIDLLHSTPLKRNIHISPFRPSSSPYPLTLQPALLGTPEDAFPASASNLDLICLNTLSLTSFAGFALRKNFLEELVFYLDYKSKCPNDYLFSLYLHANSPLRLPVLMSEITTVEGAFEIVERGVLKRWAVSAWEVSEEGKWFWKLKSSHSDLCASTTFGPSSSSDLTSILFTTFASNPKVDFEAREKVLGVICRKYFGDSISANGYLLKTALSLSKPERIRKQILFDLLSRHTPSVVIPFESAGVPTISEELVAFDEDYSDLEEEEPILNTDDSEGSYMKNLLQPKPLISDEASFVFQQNGLSPQTRREMRRKHGKLCKILGEPPPEDKLDVPRPQSVASFETSSSFDNIYDRVVGHSSKLKSAQKVYSLLGEHVSPSIALRQVAPKARSRVESVKQVKKLCKVFGEPPPPGHFYVFHTPPESPQTSVSEEDFGNGGKWNQRRRAEKLRNFFGTGVPAEPERVGSIW</sequence>
<dbReference type="EMBL" id="LXFE01000124">
    <property type="protein sequence ID" value="OLL27039.1"/>
    <property type="molecule type" value="Genomic_DNA"/>
</dbReference>
<accession>A0A1U7LWN9</accession>
<gene>
    <name evidence="1" type="ORF">NEOLI_001089</name>
</gene>
<name>A0A1U7LWN9_NEOID</name>